<dbReference type="PANTHER" id="PTHR43780">
    <property type="entry name" value="1-AMINOCYCLOPROPANE-1-CARBOXYLATE DEAMINASE-RELATED"/>
    <property type="match status" value="1"/>
</dbReference>
<proteinExistence type="inferred from homology"/>
<evidence type="ECO:0000256" key="1">
    <source>
        <dbReference type="ARBA" id="ARBA00001933"/>
    </source>
</evidence>
<name>A0ABP9AF03_9SPHI</name>
<keyword evidence="3" id="KW-0663">Pyridoxal phosphate</keyword>
<reference evidence="6" key="1">
    <citation type="journal article" date="2019" name="Int. J. Syst. Evol. Microbiol.">
        <title>The Global Catalogue of Microorganisms (GCM) 10K type strain sequencing project: providing services to taxonomists for standard genome sequencing and annotation.</title>
        <authorList>
            <consortium name="The Broad Institute Genomics Platform"/>
            <consortium name="The Broad Institute Genome Sequencing Center for Infectious Disease"/>
            <person name="Wu L."/>
            <person name="Ma J."/>
        </authorList>
    </citation>
    <scope>NUCLEOTIDE SEQUENCE [LARGE SCALE GENOMIC DNA]</scope>
    <source>
        <strain evidence="6">JCM 18200</strain>
    </source>
</reference>
<accession>A0ABP9AF03</accession>
<dbReference type="Gene3D" id="3.40.50.1100">
    <property type="match status" value="2"/>
</dbReference>
<gene>
    <name evidence="5" type="ORF">GCM10023231_02330</name>
</gene>
<evidence type="ECO:0000259" key="4">
    <source>
        <dbReference type="Pfam" id="PF00291"/>
    </source>
</evidence>
<keyword evidence="6" id="KW-1185">Reference proteome</keyword>
<dbReference type="InterPro" id="IPR027278">
    <property type="entry name" value="ACCD_DCysDesulf"/>
</dbReference>
<evidence type="ECO:0000313" key="6">
    <source>
        <dbReference type="Proteomes" id="UP001501411"/>
    </source>
</evidence>
<dbReference type="InterPro" id="IPR001926">
    <property type="entry name" value="TrpB-like_PALP"/>
</dbReference>
<sequence>MLDMFHFDFYSPVEVLNYQPFQEQQCMVHVKRDDLIHPFISGNKWRKLKYTLQDAAKMGKSHLVTFGGAWSNHLLATAAAGAKFGFTTTGYVRGESVVNPNLQLCQLFGMQLVFVNRTTYKDKFALYRQYHEEDATTYFIDEGGKASTALEGCAEIIASLDEDYDHLLCACGTGTTLAGLRWGVTKYEKSITLHGVPVLKEGEFIQDTVRQWNPINGEIVLHTNYHFGGYAKTKPELLTFISHFVANTGMLIEPVYTGKLFYALADLIRKDYFAKGSKILVLHTGGLTGVLGTLAKFEANVLQK</sequence>
<evidence type="ECO:0000256" key="2">
    <source>
        <dbReference type="ARBA" id="ARBA00008639"/>
    </source>
</evidence>
<dbReference type="PIRSF" id="PIRSF006278">
    <property type="entry name" value="ACCD_DCysDesulf"/>
    <property type="match status" value="1"/>
</dbReference>
<protein>
    <submittedName>
        <fullName evidence="5">Pyridoxal-phosphate dependent enzyme</fullName>
    </submittedName>
</protein>
<evidence type="ECO:0000256" key="3">
    <source>
        <dbReference type="ARBA" id="ARBA00022898"/>
    </source>
</evidence>
<comment type="similarity">
    <text evidence="2">Belongs to the ACC deaminase/D-cysteine desulfhydrase family.</text>
</comment>
<dbReference type="Proteomes" id="UP001501411">
    <property type="component" value="Unassembled WGS sequence"/>
</dbReference>
<evidence type="ECO:0000313" key="5">
    <source>
        <dbReference type="EMBL" id="GAA4779169.1"/>
    </source>
</evidence>
<organism evidence="5 6">
    <name type="scientific">Olivibacter ginsenosidimutans</name>
    <dbReference type="NCBI Taxonomy" id="1176537"/>
    <lineage>
        <taxon>Bacteria</taxon>
        <taxon>Pseudomonadati</taxon>
        <taxon>Bacteroidota</taxon>
        <taxon>Sphingobacteriia</taxon>
        <taxon>Sphingobacteriales</taxon>
        <taxon>Sphingobacteriaceae</taxon>
        <taxon>Olivibacter</taxon>
    </lineage>
</organism>
<feature type="domain" description="Tryptophan synthase beta chain-like PALP" evidence="4">
    <location>
        <begin position="22"/>
        <end position="285"/>
    </location>
</feature>
<dbReference type="Pfam" id="PF00291">
    <property type="entry name" value="PALP"/>
    <property type="match status" value="1"/>
</dbReference>
<comment type="cofactor">
    <cofactor evidence="1">
        <name>pyridoxal 5'-phosphate</name>
        <dbReference type="ChEBI" id="CHEBI:597326"/>
    </cofactor>
</comment>
<dbReference type="InterPro" id="IPR036052">
    <property type="entry name" value="TrpB-like_PALP_sf"/>
</dbReference>
<dbReference type="PANTHER" id="PTHR43780:SF2">
    <property type="entry name" value="1-AMINOCYCLOPROPANE-1-CARBOXYLATE DEAMINASE-RELATED"/>
    <property type="match status" value="1"/>
</dbReference>
<dbReference type="EMBL" id="BAABIQ010000002">
    <property type="protein sequence ID" value="GAA4779169.1"/>
    <property type="molecule type" value="Genomic_DNA"/>
</dbReference>
<comment type="caution">
    <text evidence="5">The sequence shown here is derived from an EMBL/GenBank/DDBJ whole genome shotgun (WGS) entry which is preliminary data.</text>
</comment>
<dbReference type="SUPFAM" id="SSF53686">
    <property type="entry name" value="Tryptophan synthase beta subunit-like PLP-dependent enzymes"/>
    <property type="match status" value="1"/>
</dbReference>